<evidence type="ECO:0000313" key="2">
    <source>
        <dbReference type="Proteomes" id="UP000828941"/>
    </source>
</evidence>
<dbReference type="Proteomes" id="UP000828941">
    <property type="component" value="Chromosome 4"/>
</dbReference>
<proteinExistence type="predicted"/>
<protein>
    <submittedName>
        <fullName evidence="1">Uncharacterized protein</fullName>
    </submittedName>
</protein>
<dbReference type="EMBL" id="CM039429">
    <property type="protein sequence ID" value="KAI4347446.1"/>
    <property type="molecule type" value="Genomic_DNA"/>
</dbReference>
<reference evidence="1 2" key="1">
    <citation type="journal article" date="2022" name="DNA Res.">
        <title>Chromosomal-level genome assembly of the orchid tree Bauhinia variegata (Leguminosae; Cercidoideae) supports the allotetraploid origin hypothesis of Bauhinia.</title>
        <authorList>
            <person name="Zhong Y."/>
            <person name="Chen Y."/>
            <person name="Zheng D."/>
            <person name="Pang J."/>
            <person name="Liu Y."/>
            <person name="Luo S."/>
            <person name="Meng S."/>
            <person name="Qian L."/>
            <person name="Wei D."/>
            <person name="Dai S."/>
            <person name="Zhou R."/>
        </authorList>
    </citation>
    <scope>NUCLEOTIDE SEQUENCE [LARGE SCALE GENOMIC DNA]</scope>
    <source>
        <strain evidence="1">BV-YZ2020</strain>
    </source>
</reference>
<name>A0ACB9PIZ6_BAUVA</name>
<organism evidence="1 2">
    <name type="scientific">Bauhinia variegata</name>
    <name type="common">Purple orchid tree</name>
    <name type="synonym">Phanera variegata</name>
    <dbReference type="NCBI Taxonomy" id="167791"/>
    <lineage>
        <taxon>Eukaryota</taxon>
        <taxon>Viridiplantae</taxon>
        <taxon>Streptophyta</taxon>
        <taxon>Embryophyta</taxon>
        <taxon>Tracheophyta</taxon>
        <taxon>Spermatophyta</taxon>
        <taxon>Magnoliopsida</taxon>
        <taxon>eudicotyledons</taxon>
        <taxon>Gunneridae</taxon>
        <taxon>Pentapetalae</taxon>
        <taxon>rosids</taxon>
        <taxon>fabids</taxon>
        <taxon>Fabales</taxon>
        <taxon>Fabaceae</taxon>
        <taxon>Cercidoideae</taxon>
        <taxon>Cercideae</taxon>
        <taxon>Bauhiniinae</taxon>
        <taxon>Bauhinia</taxon>
    </lineage>
</organism>
<gene>
    <name evidence="1" type="ORF">L6164_008259</name>
</gene>
<sequence>MCLALLTRIMWNHCSYVLMPWTFLCMQIFFVKTMKRVLFAEVMIQANTTMSCSLLFWLSSTSHGSAISQSIDYIYRLH</sequence>
<accession>A0ACB9PIZ6</accession>
<comment type="caution">
    <text evidence="1">The sequence shown here is derived from an EMBL/GenBank/DDBJ whole genome shotgun (WGS) entry which is preliminary data.</text>
</comment>
<keyword evidence="2" id="KW-1185">Reference proteome</keyword>
<evidence type="ECO:0000313" key="1">
    <source>
        <dbReference type="EMBL" id="KAI4347446.1"/>
    </source>
</evidence>